<feature type="region of interest" description="Disordered" evidence="1">
    <location>
        <begin position="1"/>
        <end position="56"/>
    </location>
</feature>
<accession>A0A927BP46</accession>
<organism evidence="2">
    <name type="scientific">Streptomyces globisporus</name>
    <dbReference type="NCBI Taxonomy" id="1908"/>
    <lineage>
        <taxon>Bacteria</taxon>
        <taxon>Bacillati</taxon>
        <taxon>Actinomycetota</taxon>
        <taxon>Actinomycetes</taxon>
        <taxon>Kitasatosporales</taxon>
        <taxon>Streptomycetaceae</taxon>
        <taxon>Streptomyces</taxon>
    </lineage>
</organism>
<feature type="compositionally biased region" description="Polar residues" evidence="1">
    <location>
        <begin position="47"/>
        <end position="56"/>
    </location>
</feature>
<evidence type="ECO:0000256" key="1">
    <source>
        <dbReference type="SAM" id="MobiDB-lite"/>
    </source>
</evidence>
<gene>
    <name evidence="2" type="ORF">ID875_26175</name>
</gene>
<protein>
    <submittedName>
        <fullName evidence="2">Uncharacterized protein</fullName>
    </submittedName>
</protein>
<name>A0A927BP46_STRGL</name>
<comment type="caution">
    <text evidence="2">The sequence shown here is derived from an EMBL/GenBank/DDBJ whole genome shotgun (WGS) entry which is preliminary data.</text>
</comment>
<evidence type="ECO:0000313" key="2">
    <source>
        <dbReference type="EMBL" id="MBD2830292.1"/>
    </source>
</evidence>
<dbReference type="AlphaFoldDB" id="A0A927BP46"/>
<proteinExistence type="predicted"/>
<feature type="compositionally biased region" description="Low complexity" evidence="1">
    <location>
        <begin position="23"/>
        <end position="42"/>
    </location>
</feature>
<reference evidence="2" key="1">
    <citation type="journal article" date="2020" name="PLoS ONE">
        <title>Isolation and characterization of Streptomyces bacteriophages and Streptomyces strains encoding biosynthetic arsenals: Streptomyces strains and phages for antibiotic discovery.</title>
        <authorList>
            <person name="Montano E.T."/>
            <person name="Nideffer J.F."/>
            <person name="Brumage L."/>
            <person name="Erb M."/>
            <person name="Derman A.I."/>
            <person name="Davis J.P."/>
            <person name="Estrada E."/>
            <person name="Fu S."/>
            <person name="Le D."/>
            <person name="Vuppala A."/>
            <person name="Tran C."/>
            <person name="Luterstein E."/>
            <person name="Lakkaraju S."/>
            <person name="Panchagnula S."/>
            <person name="Ren C."/>
            <person name="Doan J."/>
            <person name="Tran S."/>
            <person name="Soriano J."/>
            <person name="Fujita Y."/>
            <person name="Gutala P."/>
            <person name="Fujii Q."/>
            <person name="Lee M."/>
            <person name="Bui A."/>
            <person name="Villarreal C."/>
            <person name="Shing S.R."/>
            <person name="Kim S."/>
            <person name="Freeman D."/>
            <person name="Racha V."/>
            <person name="Ho A."/>
            <person name="Kumar P."/>
            <person name="Falah K."/>
            <person name="Dawson T."/>
            <person name="Enustun E."/>
            <person name="Prichard A."/>
            <person name="Gomez A."/>
            <person name="Khanna K."/>
            <person name="Trigg S."/>
            <person name="Fernandez L."/>
            <person name="Pogliano K."/>
            <person name="Pogliano J."/>
        </authorList>
    </citation>
    <scope>NUCLEOTIDE SEQUENCE</scope>
    <source>
        <strain evidence="2">QF2</strain>
    </source>
</reference>
<dbReference type="EMBL" id="JACWUS010000014">
    <property type="protein sequence ID" value="MBD2830292.1"/>
    <property type="molecule type" value="Genomic_DNA"/>
</dbReference>
<sequence length="56" mass="5772">MVGTNSAAVALHESMDRTVMAEAPTRSARPPRRTSPSTSSAAGWPPSTCSAPSTSR</sequence>